<sequence>MCDEKQEQRINLKFLVKLKKTPTECYKLLQEVYGDNSLSRARVFEWCKRFSEGRESTEDDQRPGRPVTVSTPETVTKINQIVRADRRKSIRMISEAVNADKETVRKILHEELHMKKVCAKLVPKNLTPDQKLLRQQVCSDFLERLKEDPGLTKNIITCDETWIFQYDVETKRQSMHWKTPESPRIKKARMSKSKFKAMLIVFFDINGIVMTEWVPEGQTINQTYYLSVLATLRERVRKKRPEFWKNNSWILHQDNAPAHNALSVKQYLAGKRIPVLEHAPYSPDLAPCDFFLFPKIKSALKGTRFESMEAVKQKTAELLKALTKEDFQHCFDQWKKRMERCVARGGEYIEGEHSNVE</sequence>
<proteinExistence type="predicted"/>
<name>A0AAV0WWM6_9HEMI</name>
<dbReference type="InterPro" id="IPR036397">
    <property type="entry name" value="RNaseH_sf"/>
</dbReference>
<feature type="domain" description="Mos1 transposase HTH" evidence="1">
    <location>
        <begin position="9"/>
        <end position="53"/>
    </location>
</feature>
<comment type="caution">
    <text evidence="2">The sequence shown here is derived from an EMBL/GenBank/DDBJ whole genome shotgun (WGS) entry which is preliminary data.</text>
</comment>
<dbReference type="Proteomes" id="UP001160148">
    <property type="component" value="Unassembled WGS sequence"/>
</dbReference>
<gene>
    <name evidence="2" type="ORF">MEUPH1_LOCUS15396</name>
</gene>
<dbReference type="PANTHER" id="PTHR46060:SF1">
    <property type="entry name" value="MARINER MOS1 TRANSPOSASE-LIKE PROTEIN"/>
    <property type="match status" value="1"/>
</dbReference>
<dbReference type="Pfam" id="PF17906">
    <property type="entry name" value="HTH_48"/>
    <property type="match status" value="1"/>
</dbReference>
<evidence type="ECO:0000259" key="1">
    <source>
        <dbReference type="Pfam" id="PF17906"/>
    </source>
</evidence>
<reference evidence="2 3" key="1">
    <citation type="submission" date="2023-01" db="EMBL/GenBank/DDBJ databases">
        <authorList>
            <person name="Whitehead M."/>
        </authorList>
    </citation>
    <scope>NUCLEOTIDE SEQUENCE [LARGE SCALE GENOMIC DNA]</scope>
</reference>
<keyword evidence="3" id="KW-1185">Reference proteome</keyword>
<evidence type="ECO:0000313" key="2">
    <source>
        <dbReference type="EMBL" id="CAI6360054.1"/>
    </source>
</evidence>
<dbReference type="InterPro" id="IPR001888">
    <property type="entry name" value="Transposase_1"/>
</dbReference>
<dbReference type="AlphaFoldDB" id="A0AAV0WWM6"/>
<protein>
    <recommendedName>
        <fullName evidence="1">Mos1 transposase HTH domain-containing protein</fullName>
    </recommendedName>
</protein>
<dbReference type="GO" id="GO:0003676">
    <property type="term" value="F:nucleic acid binding"/>
    <property type="evidence" value="ECO:0007669"/>
    <property type="project" value="InterPro"/>
</dbReference>
<dbReference type="Pfam" id="PF01359">
    <property type="entry name" value="Transposase_1"/>
    <property type="match status" value="1"/>
</dbReference>
<evidence type="ECO:0000313" key="3">
    <source>
        <dbReference type="Proteomes" id="UP001160148"/>
    </source>
</evidence>
<dbReference type="Gene3D" id="1.10.10.1450">
    <property type="match status" value="1"/>
</dbReference>
<dbReference type="EMBL" id="CARXXK010000002">
    <property type="protein sequence ID" value="CAI6360054.1"/>
    <property type="molecule type" value="Genomic_DNA"/>
</dbReference>
<accession>A0AAV0WWM6</accession>
<dbReference type="PANTHER" id="PTHR46060">
    <property type="entry name" value="MARINER MOS1 TRANSPOSASE-LIKE PROTEIN"/>
    <property type="match status" value="1"/>
</dbReference>
<dbReference type="InterPro" id="IPR052709">
    <property type="entry name" value="Transposase-MT_Hybrid"/>
</dbReference>
<dbReference type="InterPro" id="IPR041426">
    <property type="entry name" value="Mos1_HTH"/>
</dbReference>
<organism evidence="2 3">
    <name type="scientific">Macrosiphum euphorbiae</name>
    <name type="common">potato aphid</name>
    <dbReference type="NCBI Taxonomy" id="13131"/>
    <lineage>
        <taxon>Eukaryota</taxon>
        <taxon>Metazoa</taxon>
        <taxon>Ecdysozoa</taxon>
        <taxon>Arthropoda</taxon>
        <taxon>Hexapoda</taxon>
        <taxon>Insecta</taxon>
        <taxon>Pterygota</taxon>
        <taxon>Neoptera</taxon>
        <taxon>Paraneoptera</taxon>
        <taxon>Hemiptera</taxon>
        <taxon>Sternorrhyncha</taxon>
        <taxon>Aphidomorpha</taxon>
        <taxon>Aphidoidea</taxon>
        <taxon>Aphididae</taxon>
        <taxon>Macrosiphini</taxon>
        <taxon>Macrosiphum</taxon>
    </lineage>
</organism>
<dbReference type="Gene3D" id="3.30.420.10">
    <property type="entry name" value="Ribonuclease H-like superfamily/Ribonuclease H"/>
    <property type="match status" value="1"/>
</dbReference>